<dbReference type="Pfam" id="PF01476">
    <property type="entry name" value="LysM"/>
    <property type="match status" value="3"/>
</dbReference>
<dbReference type="CDD" id="cd00118">
    <property type="entry name" value="LysM"/>
    <property type="match status" value="3"/>
</dbReference>
<dbReference type="GO" id="GO:0008932">
    <property type="term" value="F:lytic endotransglycosylase activity"/>
    <property type="evidence" value="ECO:0007669"/>
    <property type="project" value="TreeGrafter"/>
</dbReference>
<dbReference type="SUPFAM" id="SSF54106">
    <property type="entry name" value="LysM domain"/>
    <property type="match status" value="3"/>
</dbReference>
<organism evidence="4 5">
    <name type="scientific">Heliobacterium mobile</name>
    <name type="common">Heliobacillus mobilis</name>
    <dbReference type="NCBI Taxonomy" id="28064"/>
    <lineage>
        <taxon>Bacteria</taxon>
        <taxon>Bacillati</taxon>
        <taxon>Bacillota</taxon>
        <taxon>Clostridia</taxon>
        <taxon>Eubacteriales</taxon>
        <taxon>Heliobacteriaceae</taxon>
        <taxon>Heliobacterium</taxon>
    </lineage>
</organism>
<dbReference type="InterPro" id="IPR018392">
    <property type="entry name" value="LysM"/>
</dbReference>
<evidence type="ECO:0000256" key="2">
    <source>
        <dbReference type="SAM" id="SignalP"/>
    </source>
</evidence>
<dbReference type="InterPro" id="IPR036779">
    <property type="entry name" value="LysM_dom_sf"/>
</dbReference>
<dbReference type="PANTHER" id="PTHR33734">
    <property type="entry name" value="LYSM DOMAIN-CONTAINING GPI-ANCHORED PROTEIN 2"/>
    <property type="match status" value="1"/>
</dbReference>
<dbReference type="Proteomes" id="UP000430670">
    <property type="component" value="Unassembled WGS sequence"/>
</dbReference>
<dbReference type="AlphaFoldDB" id="A0A6I3SJT7"/>
<reference evidence="4 5" key="1">
    <citation type="submission" date="2019-11" db="EMBL/GenBank/DDBJ databases">
        <title>Whole-genome sequence of a the green, strictly anaerobic photosynthetic bacterium Heliobacillus mobilis DSM 6151.</title>
        <authorList>
            <person name="Kyndt J.A."/>
            <person name="Meyer T.E."/>
        </authorList>
    </citation>
    <scope>NUCLEOTIDE SEQUENCE [LARGE SCALE GENOMIC DNA]</scope>
    <source>
        <strain evidence="4 5">DSM 6151</strain>
    </source>
</reference>
<feature type="compositionally biased region" description="Pro residues" evidence="1">
    <location>
        <begin position="159"/>
        <end position="176"/>
    </location>
</feature>
<evidence type="ECO:0000313" key="5">
    <source>
        <dbReference type="Proteomes" id="UP000430670"/>
    </source>
</evidence>
<feature type="domain" description="LysM" evidence="3">
    <location>
        <begin position="217"/>
        <end position="261"/>
    </location>
</feature>
<feature type="domain" description="LysM" evidence="3">
    <location>
        <begin position="89"/>
        <end position="132"/>
    </location>
</feature>
<dbReference type="OrthoDB" id="529831at2"/>
<evidence type="ECO:0000259" key="3">
    <source>
        <dbReference type="PROSITE" id="PS51782"/>
    </source>
</evidence>
<accession>A0A6I3SJT7</accession>
<gene>
    <name evidence="4" type="ORF">GJ688_09305</name>
</gene>
<feature type="chain" id="PRO_5026099809" evidence="2">
    <location>
        <begin position="30"/>
        <end position="416"/>
    </location>
</feature>
<keyword evidence="2" id="KW-0732">Signal</keyword>
<protein>
    <submittedName>
        <fullName evidence="4">LysM peptidoglycan-binding domain-containing protein</fullName>
    </submittedName>
</protein>
<comment type="caution">
    <text evidence="4">The sequence shown here is derived from an EMBL/GenBank/DDBJ whole genome shotgun (WGS) entry which is preliminary data.</text>
</comment>
<evidence type="ECO:0000256" key="1">
    <source>
        <dbReference type="SAM" id="MobiDB-lite"/>
    </source>
</evidence>
<dbReference type="PROSITE" id="PS51782">
    <property type="entry name" value="LYSM"/>
    <property type="match status" value="3"/>
</dbReference>
<dbReference type="EMBL" id="WNKU01000009">
    <property type="protein sequence ID" value="MTV49174.1"/>
    <property type="molecule type" value="Genomic_DNA"/>
</dbReference>
<feature type="domain" description="LysM" evidence="3">
    <location>
        <begin position="42"/>
        <end position="85"/>
    </location>
</feature>
<feature type="region of interest" description="Disordered" evidence="1">
    <location>
        <begin position="140"/>
        <end position="210"/>
    </location>
</feature>
<dbReference type="PANTHER" id="PTHR33734:SF22">
    <property type="entry name" value="MEMBRANE-BOUND LYTIC MUREIN TRANSGLYCOSYLASE D"/>
    <property type="match status" value="1"/>
</dbReference>
<dbReference type="Gene3D" id="3.10.350.10">
    <property type="entry name" value="LysM domain"/>
    <property type="match status" value="3"/>
</dbReference>
<dbReference type="SMART" id="SM00257">
    <property type="entry name" value="LysM"/>
    <property type="match status" value="3"/>
</dbReference>
<feature type="signal peptide" evidence="2">
    <location>
        <begin position="1"/>
        <end position="29"/>
    </location>
</feature>
<keyword evidence="5" id="KW-1185">Reference proteome</keyword>
<name>A0A6I3SJT7_HELMO</name>
<evidence type="ECO:0000313" key="4">
    <source>
        <dbReference type="EMBL" id="MTV49174.1"/>
    </source>
</evidence>
<sequence>MLQMKKTPAPFVAGLALATVLTFSSTAFAASVPTSLISSVSATYRVQKNDSLFKIAQKTGVSIDRLETLNGLKTTTLYPGHSLYLREARLHTTSSGDTLWKIAQKYRTTVSVLKELNNLTSDEIQIGQVLKIQEGAIIKTTEPTPAPNPTTKPTIPSTSPKPLPNVPKPVPKPIPSPTSTKPTNPPSNTQKPTPMPVSKPTPSTKPASEPVLSWPAKTYVVRAGDTVDKLAKQFQVSASNLLRYNYMSPTDWLDADDLIAVSGYAPRAYAVQPGQDKAPARVGKLVDWFLDGQYLLKRNDRFQITDVLTNKTLQVKMMGGYNHSDVEPLTTKDTAVLKDLFPGGWTWTPRAVVVYKDGMNIAASLSGMPHSFDSIPDNGVDGHIDLYLSNSKGHGSGVSLAYQKQHADMVKKAAGK</sequence>
<proteinExistence type="predicted"/>
<feature type="compositionally biased region" description="Low complexity" evidence="1">
    <location>
        <begin position="177"/>
        <end position="192"/>
    </location>
</feature>